<dbReference type="EMBL" id="KJ804259">
    <property type="protein sequence ID" value="AIA64081.1"/>
    <property type="molecule type" value="Genomic_DNA"/>
</dbReference>
<evidence type="ECO:0000259" key="11">
    <source>
        <dbReference type="PROSITE" id="PS51900"/>
    </source>
</evidence>
<dbReference type="Gene3D" id="1.10.150.130">
    <property type="match status" value="1"/>
</dbReference>
<dbReference type="Pfam" id="PF02899">
    <property type="entry name" value="Phage_int_SAM_1"/>
    <property type="match status" value="1"/>
</dbReference>
<feature type="domain" description="Tyr recombinase" evidence="10">
    <location>
        <begin position="129"/>
        <end position="326"/>
    </location>
</feature>
<keyword evidence="13" id="KW-1185">Reference proteome</keyword>
<dbReference type="InterPro" id="IPR004107">
    <property type="entry name" value="Integrase_SAM-like_N"/>
</dbReference>
<feature type="domain" description="Core-binding (CB)" evidence="11">
    <location>
        <begin position="17"/>
        <end position="103"/>
    </location>
</feature>
<evidence type="ECO:0000259" key="10">
    <source>
        <dbReference type="PROSITE" id="PS51898"/>
    </source>
</evidence>
<dbReference type="GO" id="GO:0075713">
    <property type="term" value="P:establishment of integrated proviral latency"/>
    <property type="evidence" value="ECO:0007669"/>
    <property type="project" value="UniProtKB-KW"/>
</dbReference>
<evidence type="ECO:0000256" key="9">
    <source>
        <dbReference type="PROSITE-ProRule" id="PRU01248"/>
    </source>
</evidence>
<accession>A0A060AEW6</accession>
<keyword evidence="8" id="KW-1160">Virus entry into host cell</keyword>
<dbReference type="OrthoDB" id="4623at10239"/>
<dbReference type="InterPro" id="IPR011010">
    <property type="entry name" value="DNA_brk_join_enz"/>
</dbReference>
<dbReference type="InterPro" id="IPR010998">
    <property type="entry name" value="Integrase_recombinase_N"/>
</dbReference>
<keyword evidence="7" id="KW-0233">DNA recombination</keyword>
<dbReference type="Gene3D" id="1.10.443.10">
    <property type="entry name" value="Intergrase catalytic core"/>
    <property type="match status" value="1"/>
</dbReference>
<dbReference type="PANTHER" id="PTHR30349:SF41">
    <property type="entry name" value="INTEGRASE_RECOMBINASE PROTEIN MJ0367-RELATED"/>
    <property type="match status" value="1"/>
</dbReference>
<dbReference type="InterPro" id="IPR013762">
    <property type="entry name" value="Integrase-like_cat_sf"/>
</dbReference>
<organism evidence="12 13">
    <name type="scientific">Staphylococcus phage 6ec</name>
    <dbReference type="NCBI Taxonomy" id="1500386"/>
    <lineage>
        <taxon>Viruses</taxon>
        <taxon>Duplodnaviria</taxon>
        <taxon>Heunggongvirae</taxon>
        <taxon>Uroviricota</taxon>
        <taxon>Caudoviricetes</taxon>
        <taxon>Sextaecvirus</taxon>
        <taxon>Sextaecvirus sextaec</taxon>
    </lineage>
</organism>
<dbReference type="InterPro" id="IPR050090">
    <property type="entry name" value="Tyrosine_recombinase_XerCD"/>
</dbReference>
<keyword evidence="6 9" id="KW-0238">DNA-binding</keyword>
<protein>
    <recommendedName>
        <fullName evidence="2">Integrase</fullName>
    </recommendedName>
</protein>
<evidence type="ECO:0000256" key="7">
    <source>
        <dbReference type="ARBA" id="ARBA00023172"/>
    </source>
</evidence>
<sequence>MERNNIYSEEIYNKVNDESKELLNDYILELKVRNRAKKTIAQYEFDCKMFMCYVYDNMNNKSLLDLKRRDFRNFFLFLKESGKSAARINRVQSSIRNLLQFAEDDEEIYEDYEVNPMRKIKSVEKEPVREIVFLTDEQVTYLIDYLLEKGKTQKALFVSFAYDSVARRNEISQVQKYSFQDTTKSSTNEVVGKRGKKFKLMYSQRTKDLAKEWLAERGEDNVDSLWISYYNGKPRAIVYDTFYSWAISFRSILEEKYDVDLPLNAHSFRHSGAENYENGTHSSLQFMGKDSLNINELKILMNHESIDITNSYLRNKDQEILENLFS</sequence>
<reference evidence="12 13" key="1">
    <citation type="journal article" date="2014" name="Genome Announc.">
        <title>Complete Genome Sequence of a Staphylococcus epidermidis Bacteriophage Isolated from the Anterior Nares of Humans.</title>
        <authorList>
            <person name="Aswani V.H."/>
            <person name="Tremblay D.M."/>
            <person name="Moineau S."/>
            <person name="Shukla S.K."/>
        </authorList>
    </citation>
    <scope>NUCLEOTIDE SEQUENCE [LARGE SCALE GENOMIC DNA]</scope>
</reference>
<dbReference type="PROSITE" id="PS51900">
    <property type="entry name" value="CB"/>
    <property type="match status" value="1"/>
</dbReference>
<dbReference type="GeneID" id="19685797"/>
<dbReference type="GO" id="GO:0044826">
    <property type="term" value="P:viral genome integration into host DNA"/>
    <property type="evidence" value="ECO:0007669"/>
    <property type="project" value="UniProtKB-KW"/>
</dbReference>
<evidence type="ECO:0000313" key="12">
    <source>
        <dbReference type="EMBL" id="AIA64081.1"/>
    </source>
</evidence>
<evidence type="ECO:0000256" key="5">
    <source>
        <dbReference type="ARBA" id="ARBA00022908"/>
    </source>
</evidence>
<evidence type="ECO:0000256" key="6">
    <source>
        <dbReference type="ARBA" id="ARBA00023125"/>
    </source>
</evidence>
<dbReference type="PANTHER" id="PTHR30349">
    <property type="entry name" value="PHAGE INTEGRASE-RELATED"/>
    <property type="match status" value="1"/>
</dbReference>
<dbReference type="KEGG" id="vg:19685797"/>
<evidence type="ECO:0000256" key="3">
    <source>
        <dbReference type="ARBA" id="ARBA00022679"/>
    </source>
</evidence>
<evidence type="ECO:0000313" key="13">
    <source>
        <dbReference type="Proteomes" id="UP000026999"/>
    </source>
</evidence>
<dbReference type="GO" id="GO:0003677">
    <property type="term" value="F:DNA binding"/>
    <property type="evidence" value="ECO:0007669"/>
    <property type="project" value="UniProtKB-UniRule"/>
</dbReference>
<keyword evidence="5" id="KW-0229">DNA integration</keyword>
<dbReference type="RefSeq" id="YP_009042560.1">
    <property type="nucleotide sequence ID" value="NC_024355.1"/>
</dbReference>
<dbReference type="InterPro" id="IPR002104">
    <property type="entry name" value="Integrase_catalytic"/>
</dbReference>
<dbReference type="GO" id="GO:0006310">
    <property type="term" value="P:DNA recombination"/>
    <property type="evidence" value="ECO:0007669"/>
    <property type="project" value="UniProtKB-KW"/>
</dbReference>
<dbReference type="PROSITE" id="PS51898">
    <property type="entry name" value="TYR_RECOMBINASE"/>
    <property type="match status" value="1"/>
</dbReference>
<evidence type="ECO:0000256" key="1">
    <source>
        <dbReference type="ARBA" id="ARBA00008857"/>
    </source>
</evidence>
<dbReference type="GO" id="GO:0016787">
    <property type="term" value="F:hydrolase activity"/>
    <property type="evidence" value="ECO:0007669"/>
    <property type="project" value="UniProtKB-KW"/>
</dbReference>
<evidence type="ECO:0000256" key="2">
    <source>
        <dbReference type="ARBA" id="ARBA00016082"/>
    </source>
</evidence>
<keyword evidence="3" id="KW-0808">Transferase</keyword>
<dbReference type="GO" id="GO:0016740">
    <property type="term" value="F:transferase activity"/>
    <property type="evidence" value="ECO:0007669"/>
    <property type="project" value="UniProtKB-KW"/>
</dbReference>
<name>A0A060AEW6_9CAUD</name>
<keyword evidence="8" id="KW-1179">Viral genome integration</keyword>
<comment type="similarity">
    <text evidence="1">Belongs to the 'phage' integrase family.</text>
</comment>
<dbReference type="InterPro" id="IPR044068">
    <property type="entry name" value="CB"/>
</dbReference>
<evidence type="ECO:0000256" key="8">
    <source>
        <dbReference type="ARBA" id="ARBA00023195"/>
    </source>
</evidence>
<dbReference type="Proteomes" id="UP000026999">
    <property type="component" value="Segment"/>
</dbReference>
<dbReference type="GO" id="GO:0015074">
    <property type="term" value="P:DNA integration"/>
    <property type="evidence" value="ECO:0007669"/>
    <property type="project" value="UniProtKB-KW"/>
</dbReference>
<gene>
    <name evidence="12" type="ORF">PHAGE6E_55</name>
</gene>
<dbReference type="SUPFAM" id="SSF56349">
    <property type="entry name" value="DNA breaking-rejoining enzymes"/>
    <property type="match status" value="1"/>
</dbReference>
<evidence type="ECO:0000256" key="4">
    <source>
        <dbReference type="ARBA" id="ARBA00022801"/>
    </source>
</evidence>
<dbReference type="Pfam" id="PF00589">
    <property type="entry name" value="Phage_integrase"/>
    <property type="match status" value="1"/>
</dbReference>
<keyword evidence="4" id="KW-0378">Hydrolase</keyword>
<proteinExistence type="inferred from homology"/>